<evidence type="ECO:0000256" key="7">
    <source>
        <dbReference type="ARBA" id="ARBA00023277"/>
    </source>
</evidence>
<evidence type="ECO:0000256" key="9">
    <source>
        <dbReference type="ARBA" id="ARBA00034075"/>
    </source>
</evidence>
<dbReference type="GO" id="GO:0030600">
    <property type="term" value="F:feruloyl esterase activity"/>
    <property type="evidence" value="ECO:0007669"/>
    <property type="project" value="UniProtKB-EC"/>
</dbReference>
<feature type="signal peptide" evidence="10">
    <location>
        <begin position="1"/>
        <end position="19"/>
    </location>
</feature>
<organism evidence="11 12">
    <name type="scientific">Lepraria neglecta</name>
    <dbReference type="NCBI Taxonomy" id="209136"/>
    <lineage>
        <taxon>Eukaryota</taxon>
        <taxon>Fungi</taxon>
        <taxon>Dikarya</taxon>
        <taxon>Ascomycota</taxon>
        <taxon>Pezizomycotina</taxon>
        <taxon>Lecanoromycetes</taxon>
        <taxon>OSLEUM clade</taxon>
        <taxon>Lecanoromycetidae</taxon>
        <taxon>Lecanorales</taxon>
        <taxon>Lecanorineae</taxon>
        <taxon>Stereocaulaceae</taxon>
        <taxon>Lepraria</taxon>
    </lineage>
</organism>
<evidence type="ECO:0000256" key="3">
    <source>
        <dbReference type="ARBA" id="ARBA00022525"/>
    </source>
</evidence>
<dbReference type="Proteomes" id="UP001276659">
    <property type="component" value="Unassembled WGS sequence"/>
</dbReference>
<keyword evidence="8" id="KW-0624">Polysaccharide degradation</keyword>
<evidence type="ECO:0000256" key="2">
    <source>
        <dbReference type="ARBA" id="ARBA00013091"/>
    </source>
</evidence>
<dbReference type="GO" id="GO:0005576">
    <property type="term" value="C:extracellular region"/>
    <property type="evidence" value="ECO:0007669"/>
    <property type="project" value="UniProtKB-SubCell"/>
</dbReference>
<comment type="subcellular location">
    <subcellularLocation>
        <location evidence="1">Secreted</location>
    </subcellularLocation>
</comment>
<accession>A0AAD9YWI9</accession>
<keyword evidence="7" id="KW-0119">Carbohydrate metabolism</keyword>
<feature type="chain" id="PRO_5042092878" description="feruloyl esterase" evidence="10">
    <location>
        <begin position="20"/>
        <end position="340"/>
    </location>
</feature>
<evidence type="ECO:0000313" key="12">
    <source>
        <dbReference type="Proteomes" id="UP001276659"/>
    </source>
</evidence>
<sequence length="340" mass="37409">MRLLTLLLSTLHFLTRALASQGCGHPLHPPPTPGGASALLKLDTGESRQYLLHLPQAYHIYSPVPLIVAFHGKGQTNKEFERQTEFTKPILNTLGAIVAFPQGVNKMWTGDPESPPRKERDDIAFTSSLLTHLINTYCIALEQIYIVGFSNGGGLTNLVACDPEMSTRIAAAAIVSGAIYKDKSLKVDKGETLFDVCKPGRTPVPLLEMHGSKDPVIHYDGKSTPDGETVPVEEWLEGWKVRNGCKEGGEPTWEGEVHGGSVKKRSWWCGEGKEQQEVLGHYFIEGFGHGWPSILGQGDDEGLRFGPVGWNATRDIVDFFGSKSLPTEWRVPGKRVRDEL</sequence>
<keyword evidence="5 10" id="KW-0732">Signal</keyword>
<evidence type="ECO:0000256" key="8">
    <source>
        <dbReference type="ARBA" id="ARBA00023326"/>
    </source>
</evidence>
<evidence type="ECO:0000313" key="11">
    <source>
        <dbReference type="EMBL" id="KAK3167269.1"/>
    </source>
</evidence>
<keyword evidence="12" id="KW-1185">Reference proteome</keyword>
<dbReference type="GO" id="GO:0045493">
    <property type="term" value="P:xylan catabolic process"/>
    <property type="evidence" value="ECO:0007669"/>
    <property type="project" value="UniProtKB-KW"/>
</dbReference>
<evidence type="ECO:0000256" key="6">
    <source>
        <dbReference type="ARBA" id="ARBA00022801"/>
    </source>
</evidence>
<dbReference type="PANTHER" id="PTHR38050:SF2">
    <property type="entry name" value="FERULOYL ESTERASE C-RELATED"/>
    <property type="match status" value="1"/>
</dbReference>
<keyword evidence="4" id="KW-0858">Xylan degradation</keyword>
<dbReference type="PANTHER" id="PTHR38050">
    <property type="match status" value="1"/>
</dbReference>
<dbReference type="InterPro" id="IPR043595">
    <property type="entry name" value="FaeB/C/D"/>
</dbReference>
<keyword evidence="6" id="KW-0378">Hydrolase</keyword>
<proteinExistence type="predicted"/>
<evidence type="ECO:0000256" key="4">
    <source>
        <dbReference type="ARBA" id="ARBA00022651"/>
    </source>
</evidence>
<evidence type="ECO:0000256" key="10">
    <source>
        <dbReference type="SAM" id="SignalP"/>
    </source>
</evidence>
<reference evidence="11" key="1">
    <citation type="submission" date="2022-11" db="EMBL/GenBank/DDBJ databases">
        <title>Chromosomal genome sequence assembly and mating type (MAT) locus characterization of the leprose asexual lichenized fungus Lepraria neglecta (Nyl.) Erichsen.</title>
        <authorList>
            <person name="Allen J.L."/>
            <person name="Pfeffer B."/>
        </authorList>
    </citation>
    <scope>NUCLEOTIDE SEQUENCE</scope>
    <source>
        <strain evidence="11">Allen 5258</strain>
    </source>
</reference>
<comment type="catalytic activity">
    <reaction evidence="9">
        <text>feruloyl-polysaccharide + H2O = ferulate + polysaccharide.</text>
        <dbReference type="EC" id="3.1.1.73"/>
    </reaction>
</comment>
<dbReference type="Gene3D" id="3.40.50.1820">
    <property type="entry name" value="alpha/beta hydrolase"/>
    <property type="match status" value="1"/>
</dbReference>
<dbReference type="AlphaFoldDB" id="A0AAD9YWI9"/>
<dbReference type="SUPFAM" id="SSF53474">
    <property type="entry name" value="alpha/beta-Hydrolases"/>
    <property type="match status" value="1"/>
</dbReference>
<evidence type="ECO:0000256" key="5">
    <source>
        <dbReference type="ARBA" id="ARBA00022729"/>
    </source>
</evidence>
<evidence type="ECO:0000256" key="1">
    <source>
        <dbReference type="ARBA" id="ARBA00004613"/>
    </source>
</evidence>
<comment type="caution">
    <text evidence="11">The sequence shown here is derived from an EMBL/GenBank/DDBJ whole genome shotgun (WGS) entry which is preliminary data.</text>
</comment>
<gene>
    <name evidence="11" type="ORF">OEA41_010395</name>
</gene>
<dbReference type="EC" id="3.1.1.73" evidence="2"/>
<keyword evidence="3" id="KW-0964">Secreted</keyword>
<protein>
    <recommendedName>
        <fullName evidence="2">feruloyl esterase</fullName>
        <ecNumber evidence="2">3.1.1.73</ecNumber>
    </recommendedName>
</protein>
<dbReference type="InterPro" id="IPR029058">
    <property type="entry name" value="AB_hydrolase_fold"/>
</dbReference>
<name>A0AAD9YWI9_9LECA</name>
<dbReference type="EMBL" id="JASNWA010000011">
    <property type="protein sequence ID" value="KAK3167269.1"/>
    <property type="molecule type" value="Genomic_DNA"/>
</dbReference>